<dbReference type="InterPro" id="IPR000719">
    <property type="entry name" value="Prot_kinase_dom"/>
</dbReference>
<feature type="domain" description="Protein kinase" evidence="1">
    <location>
        <begin position="1"/>
        <end position="370"/>
    </location>
</feature>
<proteinExistence type="predicted"/>
<dbReference type="GeneID" id="39576825"/>
<dbReference type="OrthoDB" id="4062651at2759"/>
<dbReference type="GO" id="GO:0005524">
    <property type="term" value="F:ATP binding"/>
    <property type="evidence" value="ECO:0007669"/>
    <property type="project" value="InterPro"/>
</dbReference>
<keyword evidence="3" id="KW-1185">Reference proteome</keyword>
<dbReference type="Proteomes" id="UP000272025">
    <property type="component" value="Unassembled WGS sequence"/>
</dbReference>
<dbReference type="RefSeq" id="XP_028464442.1">
    <property type="nucleotide sequence ID" value="XM_028608347.1"/>
</dbReference>
<evidence type="ECO:0000313" key="2">
    <source>
        <dbReference type="EMBL" id="ROT36636.1"/>
    </source>
</evidence>
<dbReference type="InterPro" id="IPR011009">
    <property type="entry name" value="Kinase-like_dom_sf"/>
</dbReference>
<dbReference type="SUPFAM" id="SSF56112">
    <property type="entry name" value="Protein kinase-like (PK-like)"/>
    <property type="match status" value="1"/>
</dbReference>
<organism evidence="2 3">
    <name type="scientific">Sodiomyces alkalinus (strain CBS 110278 / VKM F-3762 / F11)</name>
    <name type="common">Alkaliphilic filamentous fungus</name>
    <dbReference type="NCBI Taxonomy" id="1314773"/>
    <lineage>
        <taxon>Eukaryota</taxon>
        <taxon>Fungi</taxon>
        <taxon>Dikarya</taxon>
        <taxon>Ascomycota</taxon>
        <taxon>Pezizomycotina</taxon>
        <taxon>Sordariomycetes</taxon>
        <taxon>Hypocreomycetidae</taxon>
        <taxon>Glomerellales</taxon>
        <taxon>Plectosphaerellaceae</taxon>
        <taxon>Sodiomyces</taxon>
    </lineage>
</organism>
<evidence type="ECO:0000259" key="1">
    <source>
        <dbReference type="PROSITE" id="PS50011"/>
    </source>
</evidence>
<protein>
    <recommendedName>
        <fullName evidence="1">Protein kinase domain-containing protein</fullName>
    </recommendedName>
</protein>
<reference evidence="2 3" key="1">
    <citation type="journal article" date="2018" name="Mol. Ecol.">
        <title>The obligate alkalophilic soda-lake fungus Sodiomyces alkalinus has shifted to a protein diet.</title>
        <authorList>
            <person name="Grum-Grzhimaylo A.A."/>
            <person name="Falkoski D.L."/>
            <person name="van den Heuvel J."/>
            <person name="Valero-Jimenez C.A."/>
            <person name="Min B."/>
            <person name="Choi I.G."/>
            <person name="Lipzen A."/>
            <person name="Daum C.G."/>
            <person name="Aanen D.K."/>
            <person name="Tsang A."/>
            <person name="Henrissat B."/>
            <person name="Bilanenko E.N."/>
            <person name="de Vries R.P."/>
            <person name="van Kan J.A.L."/>
            <person name="Grigoriev I.V."/>
            <person name="Debets A.J.M."/>
        </authorList>
    </citation>
    <scope>NUCLEOTIDE SEQUENCE [LARGE SCALE GENOMIC DNA]</scope>
    <source>
        <strain evidence="2 3">F11</strain>
    </source>
</reference>
<sequence length="470" mass="53593">MDPKSQQFQLVKKLTDEIWLATRPESGEEFLAKRIDDFDEYFRSRFEGSGKQQRQAKGLMDLVYEHNIGRNISHVLNHENLVSLAGYLRQKPLNPKPFDTKQATDDYLVWDNCDAGFLELLVINGGGKGRRKSFLPESLCWHVLTSVMRALTWLHDGYRLGTNWDTGEQKWIKTDMDWMPILHRDITATSIMFQHPRGEETYGSCKLGRFAKAFVSGQPADRQGEETADGPALHSSSGQILAPHANLPKGLKAPPDASAATMKKFWAEYTTGKAPDQRLYTISDEHWSLGAVLWRMMTSTKLPSQDSCSLCESKCRHITGCVQPLCLIAEAEEEEGCRCVYAGCQHIQARLDASPELRPEHRRRCDHPKWRAAGCDCPRGCPRPDVHIDDVLAQLDYSKFLVRAVRKLFDWDWETSRRGSVTLCTEINAAYRQWKTQTSEGREYVDVYDDAWKRYMVLNGKLDEQQKGGA</sequence>
<accession>A0A3N2PQK0</accession>
<dbReference type="Gene3D" id="1.10.510.10">
    <property type="entry name" value="Transferase(Phosphotransferase) domain 1"/>
    <property type="match status" value="1"/>
</dbReference>
<dbReference type="EMBL" id="ML119059">
    <property type="protein sequence ID" value="ROT36636.1"/>
    <property type="molecule type" value="Genomic_DNA"/>
</dbReference>
<dbReference type="AlphaFoldDB" id="A0A3N2PQK0"/>
<dbReference type="PROSITE" id="PS50011">
    <property type="entry name" value="PROTEIN_KINASE_DOM"/>
    <property type="match status" value="1"/>
</dbReference>
<evidence type="ECO:0000313" key="3">
    <source>
        <dbReference type="Proteomes" id="UP000272025"/>
    </source>
</evidence>
<name>A0A3N2PQK0_SODAK</name>
<gene>
    <name evidence="2" type="ORF">SODALDRAFT_282599</name>
</gene>
<dbReference type="STRING" id="1314773.A0A3N2PQK0"/>
<dbReference type="GO" id="GO:0004672">
    <property type="term" value="F:protein kinase activity"/>
    <property type="evidence" value="ECO:0007669"/>
    <property type="project" value="InterPro"/>
</dbReference>